<feature type="domain" description="DUF3322" evidence="2">
    <location>
        <begin position="104"/>
        <end position="266"/>
    </location>
</feature>
<keyword evidence="4" id="KW-1185">Reference proteome</keyword>
<organism evidence="3 4">
    <name type="scientific">Xiamenia xianingshaonis</name>
    <dbReference type="NCBI Taxonomy" id="2682776"/>
    <lineage>
        <taxon>Bacteria</taxon>
        <taxon>Bacillati</taxon>
        <taxon>Actinomycetota</taxon>
        <taxon>Coriobacteriia</taxon>
        <taxon>Eggerthellales</taxon>
        <taxon>Eggerthellaceae</taxon>
        <taxon>Xiamenia</taxon>
    </lineage>
</organism>
<sequence length="459" mass="51904">MAQDARALRGCLRSRPQRRRKAIERRLSGIQRRAQTAREIRAERNNAHRRKQPIEGAHAMLSVEEARAKARRCYEKRYPAWAVRMIAEALQQADDVACASDRWEIGLKPPTEKEVLQDHLQAHAWANSWRRAAETFSVRFTERSWPSVGTQHVPLKLTLTGAGEIASFAECARHWETCLQRTKAFITKLVAPRDHAAHALSPADFARFERHVSTLVSLPEDDWQRLCDVLRWLQNHPAVALFARELPVRGVDSKWVEHHNRLVWDLGEALTGQPVHIRLKAPTQFRVRLLDERRSACGLRDFAASADELAHLSDPPHTVIICENLVSLLTLPPFSEALGMHGAGYAVGDVASIPWLQQARVLYWGDLDSHGFAILNRLRSHLPHAESVLMDPATLRAHLDLCVSDPTPTTAQFDHLTALEREALSALLSHDQPLRLEQERIPYSFCCEALQKAMGACRA</sequence>
<feature type="domain" description="Wadjet protein JetD C-terminal" evidence="1">
    <location>
        <begin position="280"/>
        <end position="449"/>
    </location>
</feature>
<evidence type="ECO:0000259" key="2">
    <source>
        <dbReference type="Pfam" id="PF11795"/>
    </source>
</evidence>
<name>A0ABX0IH72_9ACTN</name>
<protein>
    <recommendedName>
        <fullName evidence="5">Wadjet protein JetD C-terminal domain-containing protein</fullName>
    </recommendedName>
</protein>
<dbReference type="InterPro" id="IPR024534">
    <property type="entry name" value="JetD_C"/>
</dbReference>
<evidence type="ECO:0000259" key="1">
    <source>
        <dbReference type="Pfam" id="PF09983"/>
    </source>
</evidence>
<dbReference type="Proteomes" id="UP000636394">
    <property type="component" value="Unassembled WGS sequence"/>
</dbReference>
<evidence type="ECO:0000313" key="3">
    <source>
        <dbReference type="EMBL" id="NHM14176.1"/>
    </source>
</evidence>
<evidence type="ECO:0008006" key="5">
    <source>
        <dbReference type="Google" id="ProtNLM"/>
    </source>
</evidence>
<proteinExistence type="predicted"/>
<gene>
    <name evidence="3" type="ORF">GMI68_05250</name>
</gene>
<accession>A0ABX0IH72</accession>
<reference evidence="3 4" key="1">
    <citation type="submission" date="2019-11" db="EMBL/GenBank/DDBJ databases">
        <title>Eggerthellaceae novel genus isolated from the rectal contents of marmort.</title>
        <authorList>
            <person name="Zhang G."/>
        </authorList>
    </citation>
    <scope>NUCLEOTIDE SEQUENCE [LARGE SCALE GENOMIC DNA]</scope>
    <source>
        <strain evidence="4">zg-886</strain>
    </source>
</reference>
<dbReference type="InterPro" id="IPR024537">
    <property type="entry name" value="DUF3322"/>
</dbReference>
<evidence type="ECO:0000313" key="4">
    <source>
        <dbReference type="Proteomes" id="UP000636394"/>
    </source>
</evidence>
<dbReference type="Pfam" id="PF11795">
    <property type="entry name" value="DUF3322"/>
    <property type="match status" value="1"/>
</dbReference>
<comment type="caution">
    <text evidence="3">The sequence shown here is derived from an EMBL/GenBank/DDBJ whole genome shotgun (WGS) entry which is preliminary data.</text>
</comment>
<dbReference type="EMBL" id="WPCR01000006">
    <property type="protein sequence ID" value="NHM14176.1"/>
    <property type="molecule type" value="Genomic_DNA"/>
</dbReference>
<dbReference type="Pfam" id="PF09983">
    <property type="entry name" value="JetD_C"/>
    <property type="match status" value="1"/>
</dbReference>